<feature type="transmembrane region" description="Helical" evidence="1">
    <location>
        <begin position="21"/>
        <end position="41"/>
    </location>
</feature>
<reference evidence="2 3" key="1">
    <citation type="submission" date="2021-06" db="EMBL/GenBank/DDBJ databases">
        <authorList>
            <person name="Palmer J.M."/>
        </authorList>
    </citation>
    <scope>NUCLEOTIDE SEQUENCE [LARGE SCALE GENOMIC DNA]</scope>
    <source>
        <strain evidence="2 3">AS_MEX2019</strain>
        <tissue evidence="2">Muscle</tissue>
    </source>
</reference>
<organism evidence="2 3">
    <name type="scientific">Ameca splendens</name>
    <dbReference type="NCBI Taxonomy" id="208324"/>
    <lineage>
        <taxon>Eukaryota</taxon>
        <taxon>Metazoa</taxon>
        <taxon>Chordata</taxon>
        <taxon>Craniata</taxon>
        <taxon>Vertebrata</taxon>
        <taxon>Euteleostomi</taxon>
        <taxon>Actinopterygii</taxon>
        <taxon>Neopterygii</taxon>
        <taxon>Teleostei</taxon>
        <taxon>Neoteleostei</taxon>
        <taxon>Acanthomorphata</taxon>
        <taxon>Ovalentaria</taxon>
        <taxon>Atherinomorphae</taxon>
        <taxon>Cyprinodontiformes</taxon>
        <taxon>Goodeidae</taxon>
        <taxon>Ameca</taxon>
    </lineage>
</organism>
<protein>
    <submittedName>
        <fullName evidence="2">Uncharacterized protein</fullName>
    </submittedName>
</protein>
<evidence type="ECO:0000256" key="1">
    <source>
        <dbReference type="SAM" id="Phobius"/>
    </source>
</evidence>
<dbReference type="Proteomes" id="UP001469553">
    <property type="component" value="Unassembled WGS sequence"/>
</dbReference>
<keyword evidence="1" id="KW-0812">Transmembrane</keyword>
<proteinExistence type="predicted"/>
<dbReference type="EMBL" id="JAHRIP010047708">
    <property type="protein sequence ID" value="MEQ2299026.1"/>
    <property type="molecule type" value="Genomic_DNA"/>
</dbReference>
<accession>A0ABV0Z065</accession>
<evidence type="ECO:0000313" key="3">
    <source>
        <dbReference type="Proteomes" id="UP001469553"/>
    </source>
</evidence>
<sequence length="141" mass="15108">MTKTSLSICDTVNRSREEAEISTAMLKVALILGCLLSLIVAEPLEHQRFARSSSGSGSDSNEVQNSNFLNSLLAILLQLLATTTTTTATTTAAATTAPAGCDRQHQPHSCCPLRSNQGELLSCWKPGGGTRLFAHLEWHLL</sequence>
<keyword evidence="1" id="KW-1133">Transmembrane helix</keyword>
<keyword evidence="1" id="KW-0472">Membrane</keyword>
<keyword evidence="3" id="KW-1185">Reference proteome</keyword>
<evidence type="ECO:0000313" key="2">
    <source>
        <dbReference type="EMBL" id="MEQ2299026.1"/>
    </source>
</evidence>
<comment type="caution">
    <text evidence="2">The sequence shown here is derived from an EMBL/GenBank/DDBJ whole genome shotgun (WGS) entry which is preliminary data.</text>
</comment>
<name>A0ABV0Z065_9TELE</name>
<gene>
    <name evidence="2" type="ORF">AMECASPLE_011365</name>
</gene>